<reference evidence="2" key="1">
    <citation type="submission" date="2014-04" db="EMBL/GenBank/DDBJ databases">
        <title>In planta biocontrol of soil-borne Fusarium wilt of banana through a plant endophytic bacterium, Burkholderia cenocepacia 869T2.</title>
        <authorList>
            <person name="Ho Y.-N."/>
            <person name="Chiang H.-M."/>
            <person name="Chao C.-P."/>
            <person name="Su C.-C."/>
            <person name="Hsu H.-F."/>
            <person name="Guo C.-T."/>
            <person name="Hsieh J.-L."/>
            <person name="Huang C.-C."/>
        </authorList>
    </citation>
    <scope>NUCLEOTIDE SEQUENCE [LARGE SCALE GENOMIC DNA]</scope>
    <source>
        <strain evidence="2">869T2</strain>
    </source>
</reference>
<evidence type="ECO:0000259" key="1">
    <source>
        <dbReference type="Pfam" id="PF02738"/>
    </source>
</evidence>
<dbReference type="Pfam" id="PF02738">
    <property type="entry name" value="MoCoBD_1"/>
    <property type="match status" value="1"/>
</dbReference>
<comment type="caution">
    <text evidence="2">The sequence shown here is derived from an EMBL/GenBank/DDBJ whole genome shotgun (WGS) entry which is preliminary data.</text>
</comment>
<accession>A0A071MJP9</accession>
<dbReference type="SUPFAM" id="SSF56003">
    <property type="entry name" value="Molybdenum cofactor-binding domain"/>
    <property type="match status" value="1"/>
</dbReference>
<dbReference type="GO" id="GO:0016491">
    <property type="term" value="F:oxidoreductase activity"/>
    <property type="evidence" value="ECO:0007669"/>
    <property type="project" value="InterPro"/>
</dbReference>
<evidence type="ECO:0000313" key="2">
    <source>
        <dbReference type="EMBL" id="KEA61132.1"/>
    </source>
</evidence>
<gene>
    <name evidence="2" type="ORF">DT99_03175</name>
</gene>
<dbReference type="EMBL" id="JJOA01000002">
    <property type="protein sequence ID" value="KEA61132.1"/>
    <property type="molecule type" value="Genomic_DNA"/>
</dbReference>
<proteinExistence type="predicted"/>
<dbReference type="InterPro" id="IPR008274">
    <property type="entry name" value="AldOxase/xan_DH_MoCoBD1"/>
</dbReference>
<name>A0A071MJP9_9BURK</name>
<sequence length="120" mass="12594">MPAIADGDSAKAKAARARTIEASYSMPHTATNPPEPINVTVFARNGGTPAHCVTLHERVSGGSFGARESTYWLFEAAWCAVKASRPVKLMNSRKDGAVKMERLTCVADCGSAVSPAGGDE</sequence>
<dbReference type="Gene3D" id="3.30.365.10">
    <property type="entry name" value="Aldehyde oxidase/xanthine dehydrogenase, molybdopterin binding domain"/>
    <property type="match status" value="1"/>
</dbReference>
<dbReference type="InterPro" id="IPR037165">
    <property type="entry name" value="AldOxase/xan_DH_Mopterin-bd_sf"/>
</dbReference>
<protein>
    <recommendedName>
        <fullName evidence="1">Aldehyde oxidase/xanthine dehydrogenase first molybdopterin binding domain-containing protein</fullName>
    </recommendedName>
</protein>
<dbReference type="AlphaFoldDB" id="A0A071MJP9"/>
<feature type="domain" description="Aldehyde oxidase/xanthine dehydrogenase first molybdopterin binding" evidence="1">
    <location>
        <begin position="41"/>
        <end position="95"/>
    </location>
</feature>
<organism evidence="2">
    <name type="scientific">Burkholderia cenocepacia</name>
    <dbReference type="NCBI Taxonomy" id="95486"/>
    <lineage>
        <taxon>Bacteria</taxon>
        <taxon>Pseudomonadati</taxon>
        <taxon>Pseudomonadota</taxon>
        <taxon>Betaproteobacteria</taxon>
        <taxon>Burkholderiales</taxon>
        <taxon>Burkholderiaceae</taxon>
        <taxon>Burkholderia</taxon>
        <taxon>Burkholderia cepacia complex</taxon>
    </lineage>
</organism>